<dbReference type="EMBL" id="MU004288">
    <property type="protein sequence ID" value="KAF2662935.1"/>
    <property type="molecule type" value="Genomic_DNA"/>
</dbReference>
<dbReference type="InterPro" id="IPR044553">
    <property type="entry name" value="Bbox1_ANCHR"/>
</dbReference>
<dbReference type="AlphaFoldDB" id="A0A6A6TSA0"/>
<dbReference type="Pfam" id="PF22586">
    <property type="entry name" value="ANCHR-like_BBOX"/>
    <property type="match status" value="1"/>
</dbReference>
<keyword evidence="3" id="KW-1185">Reference proteome</keyword>
<feature type="compositionally biased region" description="Basic and acidic residues" evidence="1">
    <location>
        <begin position="230"/>
        <end position="250"/>
    </location>
</feature>
<evidence type="ECO:0000313" key="2">
    <source>
        <dbReference type="EMBL" id="KAF2662935.1"/>
    </source>
</evidence>
<sequence>MPDPTIDDALLARLNALKKSSVTFDTTPSASILPTTPSKPSSAPDDLAARFARLGSASPSASPKPPDAAKGPPVIAPGAPSYLEGIAEGLGGGEGEGNVQFNDEDEKSLEELLGELRDRGQWDLNRDEQRDVGSLVRDAKRLMPVVQQSIAEKNGGKGVKGGVHGTEDEEGLTDWENVEVDIGSGGVQVGRDDEDKTEDDNDGDDEGSKKHTEDQEADDIIARVMAELDISTKYRDLEEPPDQGESKEQNDEVEDEKQESASKEGKSNSTPSEDPVSLPSAPSTLPQDDLATTQAIEDALTVRLAALSKPHPSSTSDPLGLPSAPSFAPSNKPPKVTSSNFPKYADEEIDTWCIICTDDATLKCLGCDNDLYCQKCWMEGHRGESAGFEERRHRAVMFSRKKGERKVAAAAG</sequence>
<feature type="compositionally biased region" description="Polar residues" evidence="1">
    <location>
        <begin position="26"/>
        <end position="41"/>
    </location>
</feature>
<evidence type="ECO:0000313" key="3">
    <source>
        <dbReference type="Proteomes" id="UP000799324"/>
    </source>
</evidence>
<feature type="region of interest" description="Disordered" evidence="1">
    <location>
        <begin position="148"/>
        <end position="287"/>
    </location>
</feature>
<gene>
    <name evidence="2" type="ORF">K491DRAFT_584037</name>
</gene>
<protein>
    <submittedName>
        <fullName evidence="2">Uncharacterized protein</fullName>
    </submittedName>
</protein>
<feature type="compositionally biased region" description="Acidic residues" evidence="1">
    <location>
        <begin position="167"/>
        <end position="179"/>
    </location>
</feature>
<feature type="compositionally biased region" description="Acidic residues" evidence="1">
    <location>
        <begin position="195"/>
        <end position="205"/>
    </location>
</feature>
<dbReference type="OrthoDB" id="5407799at2759"/>
<dbReference type="CDD" id="cd19817">
    <property type="entry name" value="Bbox1_ANCHR-like"/>
    <property type="match status" value="1"/>
</dbReference>
<name>A0A6A6TSA0_9PLEO</name>
<feature type="region of interest" description="Disordered" evidence="1">
    <location>
        <begin position="308"/>
        <end position="336"/>
    </location>
</feature>
<proteinExistence type="predicted"/>
<dbReference type="PANTHER" id="PTHR46603">
    <property type="entry name" value="ABSCISSION/NOCUT CHECKPOINT REGULATOR"/>
    <property type="match status" value="1"/>
</dbReference>
<feature type="region of interest" description="Disordered" evidence="1">
    <location>
        <begin position="26"/>
        <end position="45"/>
    </location>
</feature>
<organism evidence="2 3">
    <name type="scientific">Lophiostoma macrostomum CBS 122681</name>
    <dbReference type="NCBI Taxonomy" id="1314788"/>
    <lineage>
        <taxon>Eukaryota</taxon>
        <taxon>Fungi</taxon>
        <taxon>Dikarya</taxon>
        <taxon>Ascomycota</taxon>
        <taxon>Pezizomycotina</taxon>
        <taxon>Dothideomycetes</taxon>
        <taxon>Pleosporomycetidae</taxon>
        <taxon>Pleosporales</taxon>
        <taxon>Lophiostomataceae</taxon>
        <taxon>Lophiostoma</taxon>
    </lineage>
</organism>
<accession>A0A6A6TSA0</accession>
<feature type="region of interest" description="Disordered" evidence="1">
    <location>
        <begin position="51"/>
        <end position="110"/>
    </location>
</feature>
<evidence type="ECO:0000256" key="1">
    <source>
        <dbReference type="SAM" id="MobiDB-lite"/>
    </source>
</evidence>
<dbReference type="Proteomes" id="UP000799324">
    <property type="component" value="Unassembled WGS sequence"/>
</dbReference>
<dbReference type="PANTHER" id="PTHR46603:SF1">
    <property type="entry name" value="ABSCISSION_NOCUT CHECKPOINT REGULATOR"/>
    <property type="match status" value="1"/>
</dbReference>
<dbReference type="SUPFAM" id="SSF57845">
    <property type="entry name" value="B-box zinc-binding domain"/>
    <property type="match status" value="1"/>
</dbReference>
<reference evidence="2" key="1">
    <citation type="journal article" date="2020" name="Stud. Mycol.">
        <title>101 Dothideomycetes genomes: a test case for predicting lifestyles and emergence of pathogens.</title>
        <authorList>
            <person name="Haridas S."/>
            <person name="Albert R."/>
            <person name="Binder M."/>
            <person name="Bloem J."/>
            <person name="Labutti K."/>
            <person name="Salamov A."/>
            <person name="Andreopoulos B."/>
            <person name="Baker S."/>
            <person name="Barry K."/>
            <person name="Bills G."/>
            <person name="Bluhm B."/>
            <person name="Cannon C."/>
            <person name="Castanera R."/>
            <person name="Culley D."/>
            <person name="Daum C."/>
            <person name="Ezra D."/>
            <person name="Gonzalez J."/>
            <person name="Henrissat B."/>
            <person name="Kuo A."/>
            <person name="Liang C."/>
            <person name="Lipzen A."/>
            <person name="Lutzoni F."/>
            <person name="Magnuson J."/>
            <person name="Mondo S."/>
            <person name="Nolan M."/>
            <person name="Ohm R."/>
            <person name="Pangilinan J."/>
            <person name="Park H.-J."/>
            <person name="Ramirez L."/>
            <person name="Alfaro M."/>
            <person name="Sun H."/>
            <person name="Tritt A."/>
            <person name="Yoshinaga Y."/>
            <person name="Zwiers L.-H."/>
            <person name="Turgeon B."/>
            <person name="Goodwin S."/>
            <person name="Spatafora J."/>
            <person name="Crous P."/>
            <person name="Grigoriev I."/>
        </authorList>
    </citation>
    <scope>NUCLEOTIDE SEQUENCE</scope>
    <source>
        <strain evidence="2">CBS 122681</strain>
    </source>
</reference>